<evidence type="ECO:0000313" key="2">
    <source>
        <dbReference type="Proteomes" id="UP001604277"/>
    </source>
</evidence>
<evidence type="ECO:0000313" key="1">
    <source>
        <dbReference type="EMBL" id="KAL2515285.1"/>
    </source>
</evidence>
<name>A0ABD1TS56_9LAMI</name>
<dbReference type="Proteomes" id="UP001604277">
    <property type="component" value="Unassembled WGS sequence"/>
</dbReference>
<sequence length="109" mass="12087">MGLGSNHESKFFKSLGRKKLGNNKRYFTISMNPQFFFLPEWAKDNSGCLLRTRPGINGKMNPQPGCLLRTVRNGGERDWATHNVRNRVAPVTGGWATTDFGGDGSRGIS</sequence>
<protein>
    <submittedName>
        <fullName evidence="1">Uncharacterized protein</fullName>
    </submittedName>
</protein>
<comment type="caution">
    <text evidence="1">The sequence shown here is derived from an EMBL/GenBank/DDBJ whole genome shotgun (WGS) entry which is preliminary data.</text>
</comment>
<accession>A0ABD1TS56</accession>
<proteinExistence type="predicted"/>
<gene>
    <name evidence="1" type="ORF">Fot_29256</name>
</gene>
<reference evidence="2" key="1">
    <citation type="submission" date="2024-07" db="EMBL/GenBank/DDBJ databases">
        <title>Two chromosome-level genome assemblies of Korean endemic species Abeliophyllum distichum and Forsythia ovata (Oleaceae).</title>
        <authorList>
            <person name="Jang H."/>
        </authorList>
    </citation>
    <scope>NUCLEOTIDE SEQUENCE [LARGE SCALE GENOMIC DNA]</scope>
</reference>
<organism evidence="1 2">
    <name type="scientific">Forsythia ovata</name>
    <dbReference type="NCBI Taxonomy" id="205694"/>
    <lineage>
        <taxon>Eukaryota</taxon>
        <taxon>Viridiplantae</taxon>
        <taxon>Streptophyta</taxon>
        <taxon>Embryophyta</taxon>
        <taxon>Tracheophyta</taxon>
        <taxon>Spermatophyta</taxon>
        <taxon>Magnoliopsida</taxon>
        <taxon>eudicotyledons</taxon>
        <taxon>Gunneridae</taxon>
        <taxon>Pentapetalae</taxon>
        <taxon>asterids</taxon>
        <taxon>lamiids</taxon>
        <taxon>Lamiales</taxon>
        <taxon>Oleaceae</taxon>
        <taxon>Forsythieae</taxon>
        <taxon>Forsythia</taxon>
    </lineage>
</organism>
<keyword evidence="2" id="KW-1185">Reference proteome</keyword>
<dbReference type="EMBL" id="JBFOLJ010000008">
    <property type="protein sequence ID" value="KAL2515285.1"/>
    <property type="molecule type" value="Genomic_DNA"/>
</dbReference>
<dbReference type="AlphaFoldDB" id="A0ABD1TS56"/>